<keyword evidence="9" id="KW-1185">Reference proteome</keyword>
<evidence type="ECO:0000256" key="4">
    <source>
        <dbReference type="ARBA" id="ARBA00022741"/>
    </source>
</evidence>
<dbReference type="Gene3D" id="3.40.50.10240">
    <property type="entry name" value="Thiamin pyrophosphokinase, catalytic domain"/>
    <property type="match status" value="1"/>
</dbReference>
<dbReference type="NCBIfam" id="TIGR01378">
    <property type="entry name" value="thi_PPkinase"/>
    <property type="match status" value="1"/>
</dbReference>
<keyword evidence="5 7" id="KW-0418">Kinase</keyword>
<dbReference type="EC" id="2.7.6.2" evidence="7"/>
<dbReference type="InterPro" id="IPR036759">
    <property type="entry name" value="TPK_catalytic_sf"/>
</dbReference>
<dbReference type="InterPro" id="IPR016966">
    <property type="entry name" value="Thiamin_pyrophosphokinase_euk"/>
</dbReference>
<proteinExistence type="inferred from homology"/>
<name>A0ABM2X4J4_MESAU</name>
<dbReference type="PANTHER" id="PTHR13622">
    <property type="entry name" value="THIAMIN PYROPHOSPHOKINASE"/>
    <property type="match status" value="1"/>
</dbReference>
<dbReference type="SUPFAM" id="SSF63862">
    <property type="entry name" value="Thiamin pyrophosphokinase, substrate-binding domain"/>
    <property type="match status" value="1"/>
</dbReference>
<evidence type="ECO:0000313" key="10">
    <source>
        <dbReference type="RefSeq" id="XP_040596363.1"/>
    </source>
</evidence>
<comment type="catalytic activity">
    <reaction evidence="7">
        <text>thiamine + UTP = thiamine diphosphate + UMP + H(+)</text>
        <dbReference type="Rhea" id="RHEA:79423"/>
        <dbReference type="ChEBI" id="CHEBI:15378"/>
        <dbReference type="ChEBI" id="CHEBI:18385"/>
        <dbReference type="ChEBI" id="CHEBI:46398"/>
        <dbReference type="ChEBI" id="CHEBI:57865"/>
        <dbReference type="ChEBI" id="CHEBI:58937"/>
    </reaction>
</comment>
<sequence>MRSLEDNKFQPKTLRKDAAYSRWFKEQLVSETSPLSVIKSPEFVLWVSAGNLKYCLVVLNQPLGTRFRHLWEKALFRACADGGANHLYDLTEGDRERFLPEFISGDFDSIRPEVREYYTEKVKPTRFCTEVLVHAIALSDCLGWEGCDLISTADQDHTDFTKCLKVLQRKIEEKELQVDVIVTLGGLGGRFDQIMASVNTLFQATHITPVPIIIIQEESLIYLLQPGKHRLRVDTGMEGSWCGLIPVGQHCSQVTTTGLKWNLTNDVLAFGTLVSTSNTYDGSGVVTVETDRPLLWTMAIKS</sequence>
<accession>A0ABM2X4J4</accession>
<keyword evidence="4 7" id="KW-0547">Nucleotide-binding</keyword>
<reference evidence="10" key="1">
    <citation type="submission" date="2025-08" db="UniProtKB">
        <authorList>
            <consortium name="RefSeq"/>
        </authorList>
    </citation>
    <scope>IDENTIFICATION</scope>
    <source>
        <tissue evidence="10">Liver</tissue>
    </source>
</reference>
<dbReference type="PIRSF" id="PIRSF031057">
    <property type="entry name" value="Thiamin_pyrophosphokinase"/>
    <property type="match status" value="1"/>
</dbReference>
<dbReference type="PANTHER" id="PTHR13622:SF8">
    <property type="entry name" value="THIAMIN PYROPHOSPHOKINASE 1"/>
    <property type="match status" value="1"/>
</dbReference>
<comment type="similarity">
    <text evidence="2 7">Belongs to the thiamine pyrophosphokinase family.</text>
</comment>
<evidence type="ECO:0000313" key="9">
    <source>
        <dbReference type="Proteomes" id="UP000886700"/>
    </source>
</evidence>
<dbReference type="Pfam" id="PF04265">
    <property type="entry name" value="TPK_B1_binding"/>
    <property type="match status" value="1"/>
</dbReference>
<dbReference type="InterPro" id="IPR007371">
    <property type="entry name" value="TPK_catalytic"/>
</dbReference>
<evidence type="ECO:0000256" key="6">
    <source>
        <dbReference type="ARBA" id="ARBA00022840"/>
    </source>
</evidence>
<organism evidence="9 10">
    <name type="scientific">Mesocricetus auratus</name>
    <name type="common">Golden hamster</name>
    <dbReference type="NCBI Taxonomy" id="10036"/>
    <lineage>
        <taxon>Eukaryota</taxon>
        <taxon>Metazoa</taxon>
        <taxon>Chordata</taxon>
        <taxon>Craniata</taxon>
        <taxon>Vertebrata</taxon>
        <taxon>Euteleostomi</taxon>
        <taxon>Mammalia</taxon>
        <taxon>Eutheria</taxon>
        <taxon>Euarchontoglires</taxon>
        <taxon>Glires</taxon>
        <taxon>Rodentia</taxon>
        <taxon>Myomorpha</taxon>
        <taxon>Muroidea</taxon>
        <taxon>Cricetidae</taxon>
        <taxon>Cricetinae</taxon>
        <taxon>Mesocricetus</taxon>
    </lineage>
</organism>
<gene>
    <name evidence="10" type="primary">Tpk1</name>
</gene>
<dbReference type="InterPro" id="IPR007373">
    <property type="entry name" value="Thiamin_PyroPKinase_B1-bd"/>
</dbReference>
<evidence type="ECO:0000259" key="8">
    <source>
        <dbReference type="SMART" id="SM00983"/>
    </source>
</evidence>
<evidence type="ECO:0000256" key="1">
    <source>
        <dbReference type="ARBA" id="ARBA00005078"/>
    </source>
</evidence>
<evidence type="ECO:0000256" key="3">
    <source>
        <dbReference type="ARBA" id="ARBA00022679"/>
    </source>
</evidence>
<dbReference type="RefSeq" id="XP_040596363.1">
    <property type="nucleotide sequence ID" value="XM_040740429.1"/>
</dbReference>
<dbReference type="SMART" id="SM00983">
    <property type="entry name" value="TPK_B1_binding"/>
    <property type="match status" value="1"/>
</dbReference>
<dbReference type="Gene3D" id="2.60.120.320">
    <property type="entry name" value="Thiamin pyrophosphokinase, thiamin-binding domain"/>
    <property type="match status" value="1"/>
</dbReference>
<evidence type="ECO:0000256" key="7">
    <source>
        <dbReference type="PIRNR" id="PIRNR031057"/>
    </source>
</evidence>
<dbReference type="CDD" id="cd07995">
    <property type="entry name" value="TPK"/>
    <property type="match status" value="1"/>
</dbReference>
<keyword evidence="3 7" id="KW-0808">Transferase</keyword>
<evidence type="ECO:0000256" key="2">
    <source>
        <dbReference type="ARBA" id="ARBA00006785"/>
    </source>
</evidence>
<dbReference type="InterPro" id="IPR036371">
    <property type="entry name" value="TPK_B1-bd_sf"/>
</dbReference>
<dbReference type="GeneID" id="101837734"/>
<evidence type="ECO:0000256" key="5">
    <source>
        <dbReference type="ARBA" id="ARBA00022777"/>
    </source>
</evidence>
<dbReference type="SUPFAM" id="SSF63999">
    <property type="entry name" value="Thiamin pyrophosphokinase, catalytic domain"/>
    <property type="match status" value="2"/>
</dbReference>
<dbReference type="Pfam" id="PF04263">
    <property type="entry name" value="TPK_catalytic"/>
    <property type="match status" value="2"/>
</dbReference>
<comment type="pathway">
    <text evidence="1 7">Cofactor biosynthesis; thiamine diphosphate biosynthesis; thiamine diphosphate from thiamine: step 1/1.</text>
</comment>
<dbReference type="Proteomes" id="UP000886700">
    <property type="component" value="Unplaced"/>
</dbReference>
<dbReference type="InterPro" id="IPR006282">
    <property type="entry name" value="Thi_PPkinase"/>
</dbReference>
<feature type="domain" description="Thiamin pyrophosphokinase thiamin-binding" evidence="8">
    <location>
        <begin position="227"/>
        <end position="294"/>
    </location>
</feature>
<protein>
    <recommendedName>
        <fullName evidence="7">Thiamine pyrophosphokinase</fullName>
        <ecNumber evidence="7">2.7.6.2</ecNumber>
    </recommendedName>
</protein>
<keyword evidence="6 7" id="KW-0067">ATP-binding</keyword>